<feature type="region of interest" description="Disordered" evidence="1">
    <location>
        <begin position="40"/>
        <end position="155"/>
    </location>
</feature>
<evidence type="ECO:0000256" key="1">
    <source>
        <dbReference type="SAM" id="MobiDB-lite"/>
    </source>
</evidence>
<evidence type="ECO:0000313" key="3">
    <source>
        <dbReference type="Proteomes" id="UP000267029"/>
    </source>
</evidence>
<evidence type="ECO:0000313" key="2">
    <source>
        <dbReference type="EMBL" id="VDD81003.1"/>
    </source>
</evidence>
<feature type="compositionally biased region" description="Basic and acidic residues" evidence="1">
    <location>
        <begin position="564"/>
        <end position="574"/>
    </location>
</feature>
<dbReference type="Proteomes" id="UP000267029">
    <property type="component" value="Unassembled WGS sequence"/>
</dbReference>
<feature type="region of interest" description="Disordered" evidence="1">
    <location>
        <begin position="192"/>
        <end position="215"/>
    </location>
</feature>
<feature type="region of interest" description="Disordered" evidence="1">
    <location>
        <begin position="548"/>
        <end position="574"/>
    </location>
</feature>
<dbReference type="EMBL" id="UXSR01005315">
    <property type="protein sequence ID" value="VDD81003.1"/>
    <property type="molecule type" value="Genomic_DNA"/>
</dbReference>
<proteinExistence type="predicted"/>
<feature type="compositionally biased region" description="Basic residues" evidence="1">
    <location>
        <begin position="78"/>
        <end position="99"/>
    </location>
</feature>
<feature type="compositionally biased region" description="Basic and acidic residues" evidence="1">
    <location>
        <begin position="52"/>
        <end position="68"/>
    </location>
</feature>
<gene>
    <name evidence="2" type="ORF">MCOS_LOCUS7006</name>
</gene>
<name>A0A0R3UHZ8_MESCO</name>
<organism evidence="2 3">
    <name type="scientific">Mesocestoides corti</name>
    <name type="common">Flatworm</name>
    <dbReference type="NCBI Taxonomy" id="53468"/>
    <lineage>
        <taxon>Eukaryota</taxon>
        <taxon>Metazoa</taxon>
        <taxon>Spiralia</taxon>
        <taxon>Lophotrochozoa</taxon>
        <taxon>Platyhelminthes</taxon>
        <taxon>Cestoda</taxon>
        <taxon>Eucestoda</taxon>
        <taxon>Cyclophyllidea</taxon>
        <taxon>Mesocestoididae</taxon>
        <taxon>Mesocestoides</taxon>
    </lineage>
</organism>
<feature type="compositionally biased region" description="Basic and acidic residues" evidence="1">
    <location>
        <begin position="129"/>
        <end position="155"/>
    </location>
</feature>
<feature type="compositionally biased region" description="Basic residues" evidence="1">
    <location>
        <begin position="106"/>
        <end position="118"/>
    </location>
</feature>
<dbReference type="AlphaFoldDB" id="A0A0R3UHZ8"/>
<keyword evidence="3" id="KW-1185">Reference proteome</keyword>
<protein>
    <submittedName>
        <fullName evidence="2">Uncharacterized protein</fullName>
    </submittedName>
</protein>
<reference evidence="2 3" key="1">
    <citation type="submission" date="2018-10" db="EMBL/GenBank/DDBJ databases">
        <authorList>
            <consortium name="Pathogen Informatics"/>
        </authorList>
    </citation>
    <scope>NUCLEOTIDE SEQUENCE [LARGE SCALE GENOMIC DNA]</scope>
</reference>
<feature type="compositionally biased region" description="Acidic residues" evidence="1">
    <location>
        <begin position="194"/>
        <end position="209"/>
    </location>
</feature>
<sequence length="639" mass="73177">MHSRSPKHWLLVMRKYFKMGEIKSSNKKANCRLKEAIKLEEAGGASAAGGLEIREESEQRKDHEENSTDQKPLSRFCNKIRRRSHRKKKSERHDGKIRRQKEGQKTKSRTNKDKKKKDSKNIESANAKKSPEKGGTKKRERETDEESRGYREENITVLKEKVCEEPCTRTRQEECECTEQTSINYSVLVSSGAEGDEQTCDSEGNEEGQSDAGSESICECISHDEQTDENARVKNDEAPVDIAHYEPISIGCEKKNECENQTIDSYSALDVPEVEGDVERKLIELEPEVHVECGEMQMKKFLEHFAEYIPSELVECICKRIQQGAHTDTNASVKNDETPADIAHSDPRPSGCEEGNEGQNQTIDSYSALDVPEVEVEQSEIEPKPYLKCYELKMCKFLEHFANCIPPELMECICKRIQQGAHTDTNACVKDDETPADIAHYEPRPSGCEERNECQNQTIDSYSALDLLEVNEKDEEQLKHEPEHYMDCGEIKMRKFLEHFAEYIPPELLECICKRIQHGTHTDTNACVKDDETPADIAHYEPRPSECEGKGCKDQTVDNNSSLDRPEVEKEKGQKKFEDELDHCGVVEEKQARVPEHHVECGEMQMRRFLELFAEYIPRELAECICERIQKSQNDMGRN</sequence>
<accession>A0A0R3UHZ8</accession>
<feature type="region of interest" description="Disordered" evidence="1">
    <location>
        <begin position="329"/>
        <end position="360"/>
    </location>
</feature>